<dbReference type="InterPro" id="IPR016147">
    <property type="entry name" value="Pili_assmbl_chaperone_N"/>
</dbReference>
<evidence type="ECO:0000256" key="4">
    <source>
        <dbReference type="ARBA" id="ARBA00022764"/>
    </source>
</evidence>
<dbReference type="AlphaFoldDB" id="V2UZA3"/>
<dbReference type="PRINTS" id="PR00969">
    <property type="entry name" value="CHAPERONPILI"/>
</dbReference>
<dbReference type="InterPro" id="IPR036316">
    <property type="entry name" value="Pili_assmbl_chap_C_dom_sf"/>
</dbReference>
<dbReference type="Pfam" id="PF00345">
    <property type="entry name" value="PapD_N"/>
    <property type="match status" value="1"/>
</dbReference>
<name>V2UZA3_9GAMM</name>
<dbReference type="Gene3D" id="2.60.40.10">
    <property type="entry name" value="Immunoglobulins"/>
    <property type="match status" value="2"/>
</dbReference>
<evidence type="ECO:0000259" key="7">
    <source>
        <dbReference type="Pfam" id="PF00345"/>
    </source>
</evidence>
<organism evidence="9 10">
    <name type="scientific">Acinetobacter tjernbergiae DSM 14971 = CIP 107465</name>
    <dbReference type="NCBI Taxonomy" id="1120928"/>
    <lineage>
        <taxon>Bacteria</taxon>
        <taxon>Pseudomonadati</taxon>
        <taxon>Pseudomonadota</taxon>
        <taxon>Gammaproteobacteria</taxon>
        <taxon>Moraxellales</taxon>
        <taxon>Moraxellaceae</taxon>
        <taxon>Acinetobacter</taxon>
    </lineage>
</organism>
<keyword evidence="4" id="KW-0574">Periplasm</keyword>
<proteinExistence type="inferred from homology"/>
<protein>
    <recommendedName>
        <fullName evidence="11">Pili assembly chaperone N-terminal domain-containing protein</fullName>
    </recommendedName>
</protein>
<evidence type="ECO:0000313" key="10">
    <source>
        <dbReference type="Proteomes" id="UP000017404"/>
    </source>
</evidence>
<evidence type="ECO:0008006" key="11">
    <source>
        <dbReference type="Google" id="ProtNLM"/>
    </source>
</evidence>
<comment type="subcellular location">
    <subcellularLocation>
        <location evidence="1">Periplasm</location>
    </subcellularLocation>
</comment>
<evidence type="ECO:0000256" key="5">
    <source>
        <dbReference type="ARBA" id="ARBA00023186"/>
    </source>
</evidence>
<reference evidence="9 10" key="1">
    <citation type="submission" date="2013-10" db="EMBL/GenBank/DDBJ databases">
        <title>The Genome Sequence of Acinetobacter tjernbergiae CIP107465.</title>
        <authorList>
            <consortium name="The Broad Institute Genomics Platform"/>
            <consortium name="The Broad Institute Genome Sequencing Center for Infectious Disease"/>
            <person name="Cerqueira G."/>
            <person name="Feldgarden M."/>
            <person name="Courvalin P."/>
            <person name="Grillot-Courvalin C."/>
            <person name="Clermont D."/>
            <person name="Rocha E."/>
            <person name="Yoon E.-J."/>
            <person name="Nemec A."/>
            <person name="Young S.K."/>
            <person name="Zeng Q."/>
            <person name="Gargeya S."/>
            <person name="Fitzgerald M."/>
            <person name="Abouelleil A."/>
            <person name="Alvarado L."/>
            <person name="Berlin A.M."/>
            <person name="Chapman S.B."/>
            <person name="Gainer-Dewar J."/>
            <person name="Goldberg J."/>
            <person name="Gnerre S."/>
            <person name="Griggs A."/>
            <person name="Gujja S."/>
            <person name="Hansen M."/>
            <person name="Howarth C."/>
            <person name="Imamovic A."/>
            <person name="Ireland A."/>
            <person name="Larimer J."/>
            <person name="McCowan C."/>
            <person name="Murphy C."/>
            <person name="Pearson M."/>
            <person name="Poon T.W."/>
            <person name="Priest M."/>
            <person name="Roberts A."/>
            <person name="Saif S."/>
            <person name="Shea T."/>
            <person name="Sykes S."/>
            <person name="Wortman J."/>
            <person name="Nusbaum C."/>
            <person name="Birren B."/>
        </authorList>
    </citation>
    <scope>NUCLEOTIDE SEQUENCE [LARGE SCALE GENOMIC DNA]</scope>
    <source>
        <strain evidence="9 10">CIP 107465</strain>
    </source>
</reference>
<dbReference type="SUPFAM" id="SSF49354">
    <property type="entry name" value="PapD-like"/>
    <property type="match status" value="1"/>
</dbReference>
<feature type="chain" id="PRO_5004710847" description="Pili assembly chaperone N-terminal domain-containing protein" evidence="6">
    <location>
        <begin position="27"/>
        <end position="248"/>
    </location>
</feature>
<dbReference type="InterPro" id="IPR001829">
    <property type="entry name" value="Pili_assmbl_chaperone_bac"/>
</dbReference>
<dbReference type="Pfam" id="PF02753">
    <property type="entry name" value="PapD_C"/>
    <property type="match status" value="1"/>
</dbReference>
<keyword evidence="5" id="KW-0143">Chaperone</keyword>
<accession>V2UZA3</accession>
<feature type="domain" description="Pili assembly chaperone N-terminal" evidence="7">
    <location>
        <begin position="28"/>
        <end position="150"/>
    </location>
</feature>
<dbReference type="GO" id="GO:0071555">
    <property type="term" value="P:cell wall organization"/>
    <property type="evidence" value="ECO:0007669"/>
    <property type="project" value="InterPro"/>
</dbReference>
<dbReference type="InterPro" id="IPR050643">
    <property type="entry name" value="Periplasmic_pilus_chap"/>
</dbReference>
<dbReference type="GO" id="GO:0030288">
    <property type="term" value="C:outer membrane-bounded periplasmic space"/>
    <property type="evidence" value="ECO:0007669"/>
    <property type="project" value="InterPro"/>
</dbReference>
<dbReference type="SUPFAM" id="SSF49584">
    <property type="entry name" value="Periplasmic chaperone C-domain"/>
    <property type="match status" value="1"/>
</dbReference>
<evidence type="ECO:0000256" key="1">
    <source>
        <dbReference type="ARBA" id="ARBA00004418"/>
    </source>
</evidence>
<dbReference type="EMBL" id="AYEV01000018">
    <property type="protein sequence ID" value="ESK55312.1"/>
    <property type="molecule type" value="Genomic_DNA"/>
</dbReference>
<evidence type="ECO:0000256" key="3">
    <source>
        <dbReference type="ARBA" id="ARBA00022729"/>
    </source>
</evidence>
<dbReference type="InterPro" id="IPR013783">
    <property type="entry name" value="Ig-like_fold"/>
</dbReference>
<gene>
    <name evidence="9" type="ORF">F990_01953</name>
</gene>
<sequence length="248" mass="28231">MVMTSRFWTGLLYWCGALCSVQLSHADVVMTGTRVIFPAETQQKTLQFSNNSNLSFLVQVWLDKGNIDSTPETADAPFSVNPQVFRVNSNTGQMARLTYIGDDKLPKDRESIFYLNFKQIPAMDKKMIDENRLVLLVKNRLKVFYRPNTIVGKVQDLPQELNFNISNNQQGSWLEIQNPTGYYANLTRATVKIGPKEIKTKSISMIAPKSSEKWLLEQNISAPDQAKVTVRLVNDYGAYIHYDIKAQK</sequence>
<dbReference type="InterPro" id="IPR008962">
    <property type="entry name" value="PapD-like_sf"/>
</dbReference>
<dbReference type="PANTHER" id="PTHR30251">
    <property type="entry name" value="PILUS ASSEMBLY CHAPERONE"/>
    <property type="match status" value="1"/>
</dbReference>
<dbReference type="eggNOG" id="COG3121">
    <property type="taxonomic scope" value="Bacteria"/>
</dbReference>
<keyword evidence="10" id="KW-1185">Reference proteome</keyword>
<evidence type="ECO:0000256" key="6">
    <source>
        <dbReference type="SAM" id="SignalP"/>
    </source>
</evidence>
<dbReference type="PANTHER" id="PTHR30251:SF25">
    <property type="entry name" value="FIMBRIAE CHAPARONE"/>
    <property type="match status" value="1"/>
</dbReference>
<dbReference type="PATRIC" id="fig|1120928.5.peg.1977"/>
<comment type="caution">
    <text evidence="9">The sequence shown here is derived from an EMBL/GenBank/DDBJ whole genome shotgun (WGS) entry which is preliminary data.</text>
</comment>
<evidence type="ECO:0000259" key="8">
    <source>
        <dbReference type="Pfam" id="PF02753"/>
    </source>
</evidence>
<dbReference type="Proteomes" id="UP000017404">
    <property type="component" value="Unassembled WGS sequence"/>
</dbReference>
<feature type="signal peptide" evidence="6">
    <location>
        <begin position="1"/>
        <end position="26"/>
    </location>
</feature>
<feature type="domain" description="Pili assembly chaperone C-terminal" evidence="8">
    <location>
        <begin position="176"/>
        <end position="239"/>
    </location>
</feature>
<dbReference type="STRING" id="202955.GCA_000759995_01586"/>
<evidence type="ECO:0000313" key="9">
    <source>
        <dbReference type="EMBL" id="ESK55312.1"/>
    </source>
</evidence>
<keyword evidence="3 6" id="KW-0732">Signal</keyword>
<evidence type="ECO:0000256" key="2">
    <source>
        <dbReference type="ARBA" id="ARBA00007399"/>
    </source>
</evidence>
<dbReference type="InterPro" id="IPR016148">
    <property type="entry name" value="Pili_assmbl_chaperone_C"/>
</dbReference>
<comment type="similarity">
    <text evidence="2">Belongs to the periplasmic pilus chaperone family.</text>
</comment>